<dbReference type="InterPro" id="IPR035985">
    <property type="entry name" value="Ubiquitin-activating_enz"/>
</dbReference>
<dbReference type="RefSeq" id="XP_028861856.1">
    <property type="nucleotide sequence ID" value="XM_029005249.1"/>
</dbReference>
<reference evidence="3 5" key="3">
    <citation type="submission" date="2016-06" db="EMBL/GenBank/DDBJ databases">
        <authorList>
            <consortium name="Pathogen Informatics"/>
        </authorList>
    </citation>
    <scope>NUCLEOTIDE SEQUENCE [LARGE SCALE GENOMIC DNA]</scope>
</reference>
<evidence type="ECO:0000259" key="1">
    <source>
        <dbReference type="Pfam" id="PF00899"/>
    </source>
</evidence>
<dbReference type="OMA" id="EFFGQFD"/>
<dbReference type="GeneID" id="39869064"/>
<dbReference type="EMBL" id="LT594630">
    <property type="protein sequence ID" value="SCN12960.1"/>
    <property type="molecule type" value="Genomic_DNA"/>
</dbReference>
<proteinExistence type="predicted"/>
<organism evidence="2 4">
    <name type="scientific">Plasmodium malariae</name>
    <dbReference type="NCBI Taxonomy" id="5858"/>
    <lineage>
        <taxon>Eukaryota</taxon>
        <taxon>Sar</taxon>
        <taxon>Alveolata</taxon>
        <taxon>Apicomplexa</taxon>
        <taxon>Aconoidasida</taxon>
        <taxon>Haemosporida</taxon>
        <taxon>Plasmodiidae</taxon>
        <taxon>Plasmodium</taxon>
        <taxon>Plasmodium (Plasmodium)</taxon>
    </lineage>
</organism>
<evidence type="ECO:0000313" key="2">
    <source>
        <dbReference type="EMBL" id="SBS85962.1"/>
    </source>
</evidence>
<dbReference type="GO" id="GO:0005737">
    <property type="term" value="C:cytoplasm"/>
    <property type="evidence" value="ECO:0007669"/>
    <property type="project" value="TreeGrafter"/>
</dbReference>
<dbReference type="Proteomes" id="UP000078597">
    <property type="component" value="Unassembled WGS sequence"/>
</dbReference>
<dbReference type="SUPFAM" id="SSF69572">
    <property type="entry name" value="Activating enzymes of the ubiquitin-like proteins"/>
    <property type="match status" value="1"/>
</dbReference>
<feature type="domain" description="THIF-type NAD/FAD binding fold" evidence="1">
    <location>
        <begin position="13"/>
        <end position="353"/>
    </location>
</feature>
<evidence type="ECO:0000313" key="5">
    <source>
        <dbReference type="Proteomes" id="UP000219813"/>
    </source>
</evidence>
<dbReference type="OrthoDB" id="412647at2759"/>
<protein>
    <submittedName>
        <fullName evidence="3">Ubiquitin activating enzyme (E1) subunit Aos1, putative</fullName>
    </submittedName>
    <submittedName>
        <fullName evidence="2">Ubiquitin activating enzyme, putative</fullName>
    </submittedName>
</protein>
<dbReference type="PANTHER" id="PTHR10953">
    <property type="entry name" value="UBIQUITIN-ACTIVATING ENZYME E1"/>
    <property type="match status" value="1"/>
</dbReference>
<dbReference type="GO" id="GO:0016925">
    <property type="term" value="P:protein sumoylation"/>
    <property type="evidence" value="ECO:0007669"/>
    <property type="project" value="TreeGrafter"/>
</dbReference>
<dbReference type="InterPro" id="IPR045886">
    <property type="entry name" value="ThiF/MoeB/HesA"/>
</dbReference>
<keyword evidence="5" id="KW-1185">Reference proteome</keyword>
<dbReference type="KEGG" id="pmal:PMUG01_09053600"/>
<accession>A0A1A8W1Y4</accession>
<reference evidence="2" key="1">
    <citation type="submission" date="2016-05" db="EMBL/GenBank/DDBJ databases">
        <authorList>
            <person name="Lavstsen T."/>
            <person name="Jespersen J.S."/>
        </authorList>
    </citation>
    <scope>NUCLEOTIDE SEQUENCE [LARGE SCALE GENOMIC DNA]</scope>
</reference>
<dbReference type="AlphaFoldDB" id="A0A1A8W1Y4"/>
<dbReference type="PANTHER" id="PTHR10953:SF162">
    <property type="entry name" value="SUMO-ACTIVATING ENZYME SUBUNIT 1"/>
    <property type="match status" value="1"/>
</dbReference>
<dbReference type="InterPro" id="IPR000594">
    <property type="entry name" value="ThiF_NAD_FAD-bd"/>
</dbReference>
<dbReference type="GO" id="GO:0031510">
    <property type="term" value="C:SUMO activating enzyme complex"/>
    <property type="evidence" value="ECO:0007669"/>
    <property type="project" value="TreeGrafter"/>
</dbReference>
<evidence type="ECO:0000313" key="3">
    <source>
        <dbReference type="EMBL" id="SCN12960.1"/>
    </source>
</evidence>
<dbReference type="GO" id="GO:0019948">
    <property type="term" value="F:SUMO activating enzyme activity"/>
    <property type="evidence" value="ECO:0007669"/>
    <property type="project" value="TreeGrafter"/>
</dbReference>
<gene>
    <name evidence="3" type="primary">AOS1</name>
    <name evidence="2" type="ORF">PMALA_014430</name>
    <name evidence="3" type="ORF">PMUG01_09053600</name>
</gene>
<evidence type="ECO:0000313" key="4">
    <source>
        <dbReference type="Proteomes" id="UP000078597"/>
    </source>
</evidence>
<reference evidence="4" key="2">
    <citation type="submission" date="2016-05" db="EMBL/GenBank/DDBJ databases">
        <authorList>
            <person name="Naeem Raeece"/>
        </authorList>
    </citation>
    <scope>NUCLEOTIDE SEQUENCE [LARGE SCALE GENOMIC DNA]</scope>
</reference>
<sequence>MGNNEEWEKEKIYDRQLRLWGVKAQNRMLKSSVLIIGLSGINIEICKNLILNGINLTIIDDNIVDEEMIENIFFLNELDINNYVCLSIFKELKSINQLIDIKAYIGRMDISNDKIILEKELIYKKEEDIKYEEKEQCVAIEEYIANYTSVCISCEEYPLYKLININELCHQKNIGFFAPMCNGKFAFLFSDFGNHVIEESYYKMKTNSNVVNSSNKKSDESYYEKSKDDEKNKQTCIEINYCKLSHFLKVPFENFDKKTNKIIFLIFALILFEEHKKFNKDNKEIDEQEFYNFCNNYKLPNNKQNLREISKTYKVTFSPSCSIMGGVTAQEIRKFVSKQHESIPNFCVFDMNQNVVCTSMIS</sequence>
<dbReference type="Proteomes" id="UP000219813">
    <property type="component" value="Chromosome 9"/>
</dbReference>
<dbReference type="Pfam" id="PF00899">
    <property type="entry name" value="ThiF"/>
    <property type="match status" value="1"/>
</dbReference>
<dbReference type="Gene3D" id="3.40.50.720">
    <property type="entry name" value="NAD(P)-binding Rossmann-like Domain"/>
    <property type="match status" value="1"/>
</dbReference>
<dbReference type="VEuPathDB" id="PlasmoDB:PmUG01_09053600"/>
<name>A0A1A8W1Y4_PLAMA</name>
<dbReference type="EMBL" id="FLQW01000784">
    <property type="protein sequence ID" value="SBS85962.1"/>
    <property type="molecule type" value="Genomic_DNA"/>
</dbReference>